<evidence type="ECO:0000313" key="11">
    <source>
        <dbReference type="EMBL" id="OQV20732.1"/>
    </source>
</evidence>
<feature type="binding site" evidence="6">
    <location>
        <position position="135"/>
    </location>
    <ligand>
        <name>ATP</name>
        <dbReference type="ChEBI" id="CHEBI:30616"/>
    </ligand>
</feature>
<proteinExistence type="inferred from homology"/>
<dbReference type="SMART" id="SM00133">
    <property type="entry name" value="S_TK_X"/>
    <property type="match status" value="1"/>
</dbReference>
<keyword evidence="5 6" id="KW-0067">ATP-binding</keyword>
<keyword evidence="12" id="KW-1185">Reference proteome</keyword>
<dbReference type="InterPro" id="IPR017441">
    <property type="entry name" value="Protein_kinase_ATP_BS"/>
</dbReference>
<keyword evidence="4 11" id="KW-0418">Kinase</keyword>
<feature type="domain" description="Protein kinase" evidence="9">
    <location>
        <begin position="101"/>
        <end position="408"/>
    </location>
</feature>
<dbReference type="PANTHER" id="PTHR24353">
    <property type="entry name" value="CYCLIC NUCLEOTIDE-DEPENDENT PROTEIN KINASE"/>
    <property type="match status" value="1"/>
</dbReference>
<evidence type="ECO:0000256" key="8">
    <source>
        <dbReference type="SAM" id="MobiDB-lite"/>
    </source>
</evidence>
<comment type="caution">
    <text evidence="11">The sequence shown here is derived from an EMBL/GenBank/DDBJ whole genome shotgun (WGS) entry which is preliminary data.</text>
</comment>
<dbReference type="OrthoDB" id="63267at2759"/>
<dbReference type="GO" id="GO:0004691">
    <property type="term" value="F:cAMP-dependent protein kinase activity"/>
    <property type="evidence" value="ECO:0007669"/>
    <property type="project" value="TreeGrafter"/>
</dbReference>
<dbReference type="Gene3D" id="3.30.200.20">
    <property type="entry name" value="Phosphorylase Kinase, domain 1"/>
    <property type="match status" value="1"/>
</dbReference>
<keyword evidence="1 7" id="KW-0723">Serine/threonine-protein kinase</keyword>
<evidence type="ECO:0000313" key="12">
    <source>
        <dbReference type="Proteomes" id="UP000192578"/>
    </source>
</evidence>
<evidence type="ECO:0000259" key="10">
    <source>
        <dbReference type="PROSITE" id="PS51285"/>
    </source>
</evidence>
<evidence type="ECO:0000256" key="3">
    <source>
        <dbReference type="ARBA" id="ARBA00022741"/>
    </source>
</evidence>
<name>A0A1W0X067_HYPEX</name>
<dbReference type="EMBL" id="MTYJ01000028">
    <property type="protein sequence ID" value="OQV20732.1"/>
    <property type="molecule type" value="Genomic_DNA"/>
</dbReference>
<keyword evidence="3 6" id="KW-0547">Nucleotide-binding</keyword>
<dbReference type="PROSITE" id="PS00107">
    <property type="entry name" value="PROTEIN_KINASE_ATP"/>
    <property type="match status" value="1"/>
</dbReference>
<dbReference type="InterPro" id="IPR000961">
    <property type="entry name" value="AGC-kinase_C"/>
</dbReference>
<dbReference type="Proteomes" id="UP000192578">
    <property type="component" value="Unassembled WGS sequence"/>
</dbReference>
<dbReference type="AlphaFoldDB" id="A0A1W0X067"/>
<evidence type="ECO:0000256" key="7">
    <source>
        <dbReference type="RuleBase" id="RU000304"/>
    </source>
</evidence>
<organism evidence="11 12">
    <name type="scientific">Hypsibius exemplaris</name>
    <name type="common">Freshwater tardigrade</name>
    <dbReference type="NCBI Taxonomy" id="2072580"/>
    <lineage>
        <taxon>Eukaryota</taxon>
        <taxon>Metazoa</taxon>
        <taxon>Ecdysozoa</taxon>
        <taxon>Tardigrada</taxon>
        <taxon>Eutardigrada</taxon>
        <taxon>Parachela</taxon>
        <taxon>Hypsibioidea</taxon>
        <taxon>Hypsibiidae</taxon>
        <taxon>Hypsibius</taxon>
    </lineage>
</organism>
<dbReference type="SUPFAM" id="SSF56112">
    <property type="entry name" value="Protein kinase-like (PK-like)"/>
    <property type="match status" value="1"/>
</dbReference>
<dbReference type="PROSITE" id="PS50011">
    <property type="entry name" value="PROTEIN_KINASE_DOM"/>
    <property type="match status" value="1"/>
</dbReference>
<dbReference type="InterPro" id="IPR011009">
    <property type="entry name" value="Kinase-like_dom_sf"/>
</dbReference>
<dbReference type="Pfam" id="PF00069">
    <property type="entry name" value="Pkinase"/>
    <property type="match status" value="2"/>
</dbReference>
<dbReference type="GO" id="GO:0005952">
    <property type="term" value="C:cAMP-dependent protein kinase complex"/>
    <property type="evidence" value="ECO:0007669"/>
    <property type="project" value="TreeGrafter"/>
</dbReference>
<dbReference type="FunFam" id="1.10.510.10:FF:000465">
    <property type="entry name" value="Non-specific serine/threonine protein kinase"/>
    <property type="match status" value="1"/>
</dbReference>
<dbReference type="GO" id="GO:0005524">
    <property type="term" value="F:ATP binding"/>
    <property type="evidence" value="ECO:0007669"/>
    <property type="project" value="UniProtKB-UniRule"/>
</dbReference>
<evidence type="ECO:0000256" key="1">
    <source>
        <dbReference type="ARBA" id="ARBA00022527"/>
    </source>
</evidence>
<dbReference type="SMART" id="SM00220">
    <property type="entry name" value="S_TKc"/>
    <property type="match status" value="1"/>
</dbReference>
<dbReference type="CDD" id="cd05580">
    <property type="entry name" value="STKc_PKA_like"/>
    <property type="match status" value="1"/>
</dbReference>
<gene>
    <name evidence="11" type="ORF">BV898_05313</name>
</gene>
<dbReference type="PROSITE" id="PS00108">
    <property type="entry name" value="PROTEIN_KINASE_ST"/>
    <property type="match status" value="1"/>
</dbReference>
<sequence length="463" mass="52572">MDSENLSTAIGTLVISPRPRIVLSATDNVCADFVFESPRTAAASSANKKTVTATATVTTATEEVIGSDVHVERLFRKPSVRRTVRRRPVRKADREFKLGQFNWLKTVGTGTFGRVVLCEDATVKDDKTPKFFAMKILRIRDVLRLKQVEHIKDEKSILEQLDHPFIVKLFWSKHDSANLYMLLEYAPGGELFSYLRSVRRFSSGAAMFYAAEIILALEYLHERFIVYRDLKPENLLLDSQGHIKVTDFGFAKEISDSSPAINHNNHPAPTITDPFPNSYTSSPVSPSSSTEFQSIDVSVAASLPRTWTLCGTPEYLAPEIIQSRGYNKAVDYWAFGILCYEMLVGHPPFYSDNPIEVYQKILDGKIRWPKQIDLVAKDLIKKLLATDRTKRLGNMKNGVEDIKNHRWFRPINWASCLERNLEPPYVPKVGHPGDARNFDDYPEDWSDTDSTVTAEELQIFQDF</sequence>
<keyword evidence="2" id="KW-0808">Transferase</keyword>
<accession>A0A1W0X067</accession>
<feature type="domain" description="AGC-kinase C-terminal" evidence="10">
    <location>
        <begin position="409"/>
        <end position="463"/>
    </location>
</feature>
<evidence type="ECO:0000256" key="6">
    <source>
        <dbReference type="PROSITE-ProRule" id="PRU10141"/>
    </source>
</evidence>
<comment type="similarity">
    <text evidence="7">Belongs to the protein kinase superfamily.</text>
</comment>
<dbReference type="Gene3D" id="1.10.510.10">
    <property type="entry name" value="Transferase(Phosphotransferase) domain 1"/>
    <property type="match status" value="1"/>
</dbReference>
<protein>
    <submittedName>
        <fullName evidence="11">Protein kinase DC2</fullName>
    </submittedName>
</protein>
<evidence type="ECO:0000256" key="5">
    <source>
        <dbReference type="ARBA" id="ARBA00022840"/>
    </source>
</evidence>
<dbReference type="InterPro" id="IPR008271">
    <property type="entry name" value="Ser/Thr_kinase_AS"/>
</dbReference>
<dbReference type="PROSITE" id="PS51285">
    <property type="entry name" value="AGC_KINASE_CTER"/>
    <property type="match status" value="1"/>
</dbReference>
<dbReference type="InterPro" id="IPR000719">
    <property type="entry name" value="Prot_kinase_dom"/>
</dbReference>
<evidence type="ECO:0000256" key="4">
    <source>
        <dbReference type="ARBA" id="ARBA00022777"/>
    </source>
</evidence>
<dbReference type="PANTHER" id="PTHR24353:SF37">
    <property type="entry name" value="CAMP-DEPENDENT PROTEIN KINASE CATALYTIC SUBUNIT PRKX"/>
    <property type="match status" value="1"/>
</dbReference>
<feature type="region of interest" description="Disordered" evidence="8">
    <location>
        <begin position="261"/>
        <end position="282"/>
    </location>
</feature>
<evidence type="ECO:0000256" key="2">
    <source>
        <dbReference type="ARBA" id="ARBA00022679"/>
    </source>
</evidence>
<dbReference type="GO" id="GO:0005829">
    <property type="term" value="C:cytosol"/>
    <property type="evidence" value="ECO:0007669"/>
    <property type="project" value="TreeGrafter"/>
</dbReference>
<reference evidence="12" key="1">
    <citation type="submission" date="2017-01" db="EMBL/GenBank/DDBJ databases">
        <title>Comparative genomics of anhydrobiosis in the tardigrade Hypsibius dujardini.</title>
        <authorList>
            <person name="Yoshida Y."/>
            <person name="Koutsovoulos G."/>
            <person name="Laetsch D."/>
            <person name="Stevens L."/>
            <person name="Kumar S."/>
            <person name="Horikawa D."/>
            <person name="Ishino K."/>
            <person name="Komine S."/>
            <person name="Tomita M."/>
            <person name="Blaxter M."/>
            <person name="Arakawa K."/>
        </authorList>
    </citation>
    <scope>NUCLEOTIDE SEQUENCE [LARGE SCALE GENOMIC DNA]</scope>
    <source>
        <strain evidence="12">Z151</strain>
    </source>
</reference>
<evidence type="ECO:0000259" key="9">
    <source>
        <dbReference type="PROSITE" id="PS50011"/>
    </source>
</evidence>